<keyword evidence="4 7" id="KW-0378">Hydrolase</keyword>
<dbReference type="Gene3D" id="3.60.10.10">
    <property type="entry name" value="Endonuclease/exonuclease/phosphatase"/>
    <property type="match status" value="1"/>
</dbReference>
<evidence type="ECO:0000256" key="1">
    <source>
        <dbReference type="ARBA" id="ARBA00006335"/>
    </source>
</evidence>
<dbReference type="EMBL" id="JAVGJF010000101">
    <property type="protein sequence ID" value="MDQ7176379.1"/>
    <property type="molecule type" value="Genomic_DNA"/>
</dbReference>
<feature type="domain" description="Endonuclease/exonuclease/phosphatase" evidence="6">
    <location>
        <begin position="60"/>
        <end position="309"/>
    </location>
</feature>
<dbReference type="Proteomes" id="UP001240157">
    <property type="component" value="Unassembled WGS sequence"/>
</dbReference>
<dbReference type="CDD" id="cd09078">
    <property type="entry name" value="nSMase"/>
    <property type="match status" value="1"/>
</dbReference>
<evidence type="ECO:0000256" key="5">
    <source>
        <dbReference type="SAM" id="SignalP"/>
    </source>
</evidence>
<dbReference type="InterPro" id="IPR017766">
    <property type="entry name" value="Sphingomyelinase/PLipase_C"/>
</dbReference>
<evidence type="ECO:0000313" key="8">
    <source>
        <dbReference type="Proteomes" id="UP001240157"/>
    </source>
</evidence>
<name>A0ABD5AYE5_STACR</name>
<comment type="caution">
    <text evidence="7">The sequence shown here is derived from an EMBL/GenBank/DDBJ whole genome shotgun (WGS) entry which is preliminary data.</text>
</comment>
<evidence type="ECO:0000256" key="4">
    <source>
        <dbReference type="ARBA" id="ARBA00022801"/>
    </source>
</evidence>
<gene>
    <name evidence="7" type="primary">sph</name>
    <name evidence="7" type="ORF">RCF65_10285</name>
</gene>
<proteinExistence type="inferred from homology"/>
<dbReference type="PANTHER" id="PTHR16320">
    <property type="entry name" value="SPHINGOMYELINASE FAMILY MEMBER"/>
    <property type="match status" value="1"/>
</dbReference>
<accession>A0ABD5AYE5</accession>
<evidence type="ECO:0000256" key="2">
    <source>
        <dbReference type="ARBA" id="ARBA00022729"/>
    </source>
</evidence>
<organism evidence="7 8">
    <name type="scientific">Staphylococcus chromogenes</name>
    <name type="common">Staphylococcus hyicus subsp. chromogenes</name>
    <dbReference type="NCBI Taxonomy" id="46126"/>
    <lineage>
        <taxon>Bacteria</taxon>
        <taxon>Bacillati</taxon>
        <taxon>Bacillota</taxon>
        <taxon>Bacilli</taxon>
        <taxon>Bacillales</taxon>
        <taxon>Staphylococcaceae</taxon>
        <taxon>Staphylococcus</taxon>
    </lineage>
</organism>
<dbReference type="InterPro" id="IPR036691">
    <property type="entry name" value="Endo/exonu/phosph_ase_sf"/>
</dbReference>
<evidence type="ECO:0000256" key="3">
    <source>
        <dbReference type="ARBA" id="ARBA00022735"/>
    </source>
</evidence>
<dbReference type="SUPFAM" id="SSF56219">
    <property type="entry name" value="DNase I-like"/>
    <property type="match status" value="1"/>
</dbReference>
<evidence type="ECO:0000259" key="6">
    <source>
        <dbReference type="Pfam" id="PF03372"/>
    </source>
</evidence>
<dbReference type="AlphaFoldDB" id="A0ABD5AYE5"/>
<dbReference type="NCBIfam" id="TIGR03395">
    <property type="entry name" value="sphingomy"/>
    <property type="match status" value="1"/>
</dbReference>
<dbReference type="PANTHER" id="PTHR16320:SF23">
    <property type="entry name" value="SPHINGOMYELINASE C 1"/>
    <property type="match status" value="1"/>
</dbReference>
<dbReference type="InterPro" id="IPR038772">
    <property type="entry name" value="Sph/SMPD2-like"/>
</dbReference>
<dbReference type="GO" id="GO:0031640">
    <property type="term" value="P:killing of cells of another organism"/>
    <property type="evidence" value="ECO:0007669"/>
    <property type="project" value="UniProtKB-KW"/>
</dbReference>
<feature type="signal peptide" evidence="5">
    <location>
        <begin position="1"/>
        <end position="24"/>
    </location>
</feature>
<dbReference type="Pfam" id="PF03372">
    <property type="entry name" value="Exo_endo_phos"/>
    <property type="match status" value="1"/>
</dbReference>
<evidence type="ECO:0000313" key="7">
    <source>
        <dbReference type="EMBL" id="MDQ7176379.1"/>
    </source>
</evidence>
<keyword evidence="3" id="KW-0354">Hemolysis</keyword>
<dbReference type="EC" id="3.1.4.12" evidence="7"/>
<sequence length="318" mass="36100">MKVIFRCGFIMIFCLLIFSFSAQAASSPPLQITTHNVYFMPQALYPNWGQMQRANLIAEAPYIQNNDVIILNELFDRQATEQLQSRLRHEYPYQTPVLGNKDDRWDDAHGYIHNAKVSNGGVGIVSRYPIARQEQHIYAQGHGADAMAKKGFVYVKIIKQGQPIHIIGTHLQADNGGSSSAKDADVRARQMAEIHQFIDEKHIPKNERVLIGGDLNVQKGSQEYQDMLSNLNVSAPTYQGHDATWDTKTNGIARYNYPDFAPQYLDYILAEKNHAEPSHWSNEPRPVKSPQWSVTSWGKSYTYQEFSDHYPVVASDSQ</sequence>
<keyword evidence="2 5" id="KW-0732">Signal</keyword>
<comment type="similarity">
    <text evidence="1">Belongs to the neutral sphingomyelinase family.</text>
</comment>
<protein>
    <submittedName>
        <fullName evidence="7">Sphingomyelin phosphodiesterase</fullName>
        <ecNumber evidence="7">3.1.4.12</ecNumber>
    </submittedName>
</protein>
<reference evidence="7 8" key="1">
    <citation type="submission" date="2023-08" db="EMBL/GenBank/DDBJ databases">
        <title>Whole genome sequencing of Staphylococcus chromogenes NNSch 2386.</title>
        <authorList>
            <person name="Kropotov V.S."/>
            <person name="Boriskina E.V."/>
            <person name="Gordinskaya N.A."/>
            <person name="Shkurkina I.S."/>
            <person name="Kryazhev D.V."/>
            <person name="Alekseeva A.E."/>
            <person name="Makhova M.A."/>
        </authorList>
    </citation>
    <scope>NUCLEOTIDE SEQUENCE [LARGE SCALE GENOMIC DNA]</scope>
    <source>
        <strain evidence="7 8">NNSch 2386</strain>
    </source>
</reference>
<keyword evidence="3" id="KW-0204">Cytolysis</keyword>
<dbReference type="GO" id="GO:0004767">
    <property type="term" value="F:sphingomyelin phosphodiesterase activity"/>
    <property type="evidence" value="ECO:0007669"/>
    <property type="project" value="UniProtKB-EC"/>
</dbReference>
<dbReference type="InterPro" id="IPR005135">
    <property type="entry name" value="Endo/exonuclease/phosphatase"/>
</dbReference>
<feature type="chain" id="PRO_5044751601" evidence="5">
    <location>
        <begin position="25"/>
        <end position="318"/>
    </location>
</feature>